<dbReference type="Proteomes" id="UP000250321">
    <property type="component" value="Unassembled WGS sequence"/>
</dbReference>
<sequence length="233" mass="26222">MLCGEPKLGVADKTLHKVVSVFGNQIKSIILKASLEWLPSFKDELGKLLTTLDNVGVDVSSLRAMIDALMVTAIVYYSAHSTYSQKLSPKVQSDRLAAVDSSLSIALALQQAEEVHKFSILESIKSSNTRMEELKREQEQLELRLHQLNKSLSESGAQLSYHHGEVTWLREDKIAIERAPVLSAPDVETLDALRVSFERLRNGFRDLSWEYKLFCCCKLSLLRSYFSSNLSKC</sequence>
<evidence type="ECO:0000313" key="3">
    <source>
        <dbReference type="Proteomes" id="UP000250321"/>
    </source>
</evidence>
<reference evidence="2 3" key="1">
    <citation type="submission" date="2018-02" db="EMBL/GenBank/DDBJ databases">
        <title>Draft genome of wild Prunus yedoensis var. nudiflora.</title>
        <authorList>
            <person name="Baek S."/>
            <person name="Kim J.-H."/>
            <person name="Choi K."/>
            <person name="Kim G.-B."/>
            <person name="Cho A."/>
            <person name="Jang H."/>
            <person name="Shin C.-H."/>
            <person name="Yu H.-J."/>
            <person name="Mun J.-H."/>
        </authorList>
    </citation>
    <scope>NUCLEOTIDE SEQUENCE [LARGE SCALE GENOMIC DNA]</scope>
    <source>
        <strain evidence="3">cv. Jeju island</strain>
        <tissue evidence="2">Leaf</tissue>
    </source>
</reference>
<accession>A0A314Y8W3</accession>
<dbReference type="EMBL" id="PJQY01001597">
    <property type="protein sequence ID" value="PQQ01141.1"/>
    <property type="molecule type" value="Genomic_DNA"/>
</dbReference>
<organism evidence="2 3">
    <name type="scientific">Prunus yedoensis var. nudiflora</name>
    <dbReference type="NCBI Taxonomy" id="2094558"/>
    <lineage>
        <taxon>Eukaryota</taxon>
        <taxon>Viridiplantae</taxon>
        <taxon>Streptophyta</taxon>
        <taxon>Embryophyta</taxon>
        <taxon>Tracheophyta</taxon>
        <taxon>Spermatophyta</taxon>
        <taxon>Magnoliopsida</taxon>
        <taxon>eudicotyledons</taxon>
        <taxon>Gunneridae</taxon>
        <taxon>Pentapetalae</taxon>
        <taxon>rosids</taxon>
        <taxon>fabids</taxon>
        <taxon>Rosales</taxon>
        <taxon>Rosaceae</taxon>
        <taxon>Amygdaloideae</taxon>
        <taxon>Amygdaleae</taxon>
        <taxon>Prunus</taxon>
    </lineage>
</organism>
<dbReference type="AlphaFoldDB" id="A0A314Y8W3"/>
<evidence type="ECO:0000313" key="2">
    <source>
        <dbReference type="EMBL" id="PQQ01141.1"/>
    </source>
</evidence>
<evidence type="ECO:0000256" key="1">
    <source>
        <dbReference type="SAM" id="Coils"/>
    </source>
</evidence>
<name>A0A314Y8W3_PRUYE</name>
<dbReference type="OrthoDB" id="1173918at2759"/>
<comment type="caution">
    <text evidence="2">The sequence shown here is derived from an EMBL/GenBank/DDBJ whole genome shotgun (WGS) entry which is preliminary data.</text>
</comment>
<gene>
    <name evidence="2" type="ORF">Pyn_23119</name>
</gene>
<feature type="coiled-coil region" evidence="1">
    <location>
        <begin position="124"/>
        <end position="151"/>
    </location>
</feature>
<keyword evidence="1" id="KW-0175">Coiled coil</keyword>
<proteinExistence type="predicted"/>
<protein>
    <submittedName>
        <fullName evidence="2">Uncharacterized protein</fullName>
    </submittedName>
</protein>
<keyword evidence="3" id="KW-1185">Reference proteome</keyword>